<dbReference type="EMBL" id="VIEB01000074">
    <property type="protein sequence ID" value="TQE08174.1"/>
    <property type="molecule type" value="Genomic_DNA"/>
</dbReference>
<evidence type="ECO:0000313" key="1">
    <source>
        <dbReference type="EMBL" id="TQE08174.1"/>
    </source>
</evidence>
<dbReference type="AlphaFoldDB" id="A0A540NAW9"/>
<evidence type="ECO:0000313" key="2">
    <source>
        <dbReference type="Proteomes" id="UP000315295"/>
    </source>
</evidence>
<organism evidence="1 2">
    <name type="scientific">Malus baccata</name>
    <name type="common">Siberian crab apple</name>
    <name type="synonym">Pyrus baccata</name>
    <dbReference type="NCBI Taxonomy" id="106549"/>
    <lineage>
        <taxon>Eukaryota</taxon>
        <taxon>Viridiplantae</taxon>
        <taxon>Streptophyta</taxon>
        <taxon>Embryophyta</taxon>
        <taxon>Tracheophyta</taxon>
        <taxon>Spermatophyta</taxon>
        <taxon>Magnoliopsida</taxon>
        <taxon>eudicotyledons</taxon>
        <taxon>Gunneridae</taxon>
        <taxon>Pentapetalae</taxon>
        <taxon>rosids</taxon>
        <taxon>fabids</taxon>
        <taxon>Rosales</taxon>
        <taxon>Rosaceae</taxon>
        <taxon>Amygdaloideae</taxon>
        <taxon>Maleae</taxon>
        <taxon>Malus</taxon>
    </lineage>
</organism>
<accession>A0A540NAW9</accession>
<sequence>MIPFEDLSNLTSNGVQNIFVAPSSTPQMVFREVLPFENHEIQAPVDPKGIISPMEGSSSTIHEFTRAKTAELKARWPENTDRGNPENMQIVVYQPPQDADPMNMTPNIHVEQVQDKPARSPTTVIGEDMGVIWTTQRTLGGFNDEISTKEEKSFRCRMCPNLKKKTEVMEEAGTRTEIAYMEECEMINHKMCPNLEDTVMYLCPITW</sequence>
<dbReference type="Proteomes" id="UP000315295">
    <property type="component" value="Unassembled WGS sequence"/>
</dbReference>
<comment type="caution">
    <text evidence="1">The sequence shown here is derived from an EMBL/GenBank/DDBJ whole genome shotgun (WGS) entry which is preliminary data.</text>
</comment>
<name>A0A540NAW9_MALBA</name>
<protein>
    <submittedName>
        <fullName evidence="1">Uncharacterized protein</fullName>
    </submittedName>
</protein>
<gene>
    <name evidence="1" type="ORF">C1H46_006141</name>
</gene>
<reference evidence="1 2" key="1">
    <citation type="journal article" date="2019" name="G3 (Bethesda)">
        <title>Sequencing of a Wild Apple (Malus baccata) Genome Unravels the Differences Between Cultivated and Wild Apple Species Regarding Disease Resistance and Cold Tolerance.</title>
        <authorList>
            <person name="Chen X."/>
        </authorList>
    </citation>
    <scope>NUCLEOTIDE SEQUENCE [LARGE SCALE GENOMIC DNA]</scope>
    <source>
        <strain evidence="2">cv. Shandingzi</strain>
        <tissue evidence="1">Leaves</tissue>
    </source>
</reference>
<proteinExistence type="predicted"/>
<keyword evidence="2" id="KW-1185">Reference proteome</keyword>